<evidence type="ECO:0008006" key="4">
    <source>
        <dbReference type="Google" id="ProtNLM"/>
    </source>
</evidence>
<evidence type="ECO:0000256" key="1">
    <source>
        <dbReference type="SAM" id="SignalP"/>
    </source>
</evidence>
<dbReference type="EMBL" id="BKAU01000001">
    <property type="protein sequence ID" value="GEP93837.1"/>
    <property type="molecule type" value="Genomic_DNA"/>
</dbReference>
<evidence type="ECO:0000313" key="3">
    <source>
        <dbReference type="Proteomes" id="UP000321436"/>
    </source>
</evidence>
<protein>
    <recommendedName>
        <fullName evidence="4">Outer membrane protein beta-barrel domain-containing protein</fullName>
    </recommendedName>
</protein>
<feature type="signal peptide" evidence="1">
    <location>
        <begin position="1"/>
        <end position="19"/>
    </location>
</feature>
<dbReference type="OrthoDB" id="1523667at2"/>
<comment type="caution">
    <text evidence="2">The sequence shown here is derived from an EMBL/GenBank/DDBJ whole genome shotgun (WGS) entry which is preliminary data.</text>
</comment>
<dbReference type="AlphaFoldDB" id="A0A512RDR6"/>
<organism evidence="2 3">
    <name type="scientific">Chitinophaga cymbidii</name>
    <dbReference type="NCBI Taxonomy" id="1096750"/>
    <lineage>
        <taxon>Bacteria</taxon>
        <taxon>Pseudomonadati</taxon>
        <taxon>Bacteroidota</taxon>
        <taxon>Chitinophagia</taxon>
        <taxon>Chitinophagales</taxon>
        <taxon>Chitinophagaceae</taxon>
        <taxon>Chitinophaga</taxon>
    </lineage>
</organism>
<accession>A0A512RDR6</accession>
<feature type="chain" id="PRO_5021920739" description="Outer membrane protein beta-barrel domain-containing protein" evidence="1">
    <location>
        <begin position="20"/>
        <end position="276"/>
    </location>
</feature>
<reference evidence="2 3" key="1">
    <citation type="submission" date="2019-07" db="EMBL/GenBank/DDBJ databases">
        <title>Whole genome shotgun sequence of Chitinophaga cymbidii NBRC 109752.</title>
        <authorList>
            <person name="Hosoyama A."/>
            <person name="Uohara A."/>
            <person name="Ohji S."/>
            <person name="Ichikawa N."/>
        </authorList>
    </citation>
    <scope>NUCLEOTIDE SEQUENCE [LARGE SCALE GENOMIC DNA]</scope>
    <source>
        <strain evidence="2 3">NBRC 109752</strain>
    </source>
</reference>
<name>A0A512RDR6_9BACT</name>
<evidence type="ECO:0000313" key="2">
    <source>
        <dbReference type="EMBL" id="GEP93837.1"/>
    </source>
</evidence>
<keyword evidence="1" id="KW-0732">Signal</keyword>
<gene>
    <name evidence="2" type="ORF">CCY01nite_00970</name>
</gene>
<sequence>MKKLHILLLTLLASTTLYAQDDRQSKKEEREQKRLRRISLFREIEEGDNLYNREFSGGARLNTDGWTGFLEKGYRKNATIVNYFQLEFSEKRHPKQDRASRIIPIGGGFGISSSPFVYGKQNNFYQAKLGLGQKRLIGGKGNKNGVEVNAIYYGGVSFGLVKPYYLDLMNDSGDPNQRRTVKYTDDIRDDFLNRDLIYGAGGFTKGWNEVELTPGLHAKVGFRFDWARFNDVISAIEVGVNAEYYTKKVQIMVDEKAKSFFFNAYVGLQLGKRWNK</sequence>
<proteinExistence type="predicted"/>
<dbReference type="Proteomes" id="UP000321436">
    <property type="component" value="Unassembled WGS sequence"/>
</dbReference>
<keyword evidence="3" id="KW-1185">Reference proteome</keyword>
<dbReference type="RefSeq" id="WP_146857344.1">
    <property type="nucleotide sequence ID" value="NZ_BKAU01000001.1"/>
</dbReference>